<evidence type="ECO:0000313" key="3">
    <source>
        <dbReference type="EMBL" id="KAE9344398.1"/>
    </source>
</evidence>
<dbReference type="Proteomes" id="UP000434957">
    <property type="component" value="Unassembled WGS sequence"/>
</dbReference>
<dbReference type="EMBL" id="QXFV01000448">
    <property type="protein sequence ID" value="KAE9037230.1"/>
    <property type="molecule type" value="Genomic_DNA"/>
</dbReference>
<reference evidence="4 6" key="1">
    <citation type="submission" date="2018-09" db="EMBL/GenBank/DDBJ databases">
        <title>Genomic investigation of the strawberry pathogen Phytophthora fragariae indicates pathogenicity is determined by transcriptional variation in three key races.</title>
        <authorList>
            <person name="Adams T.M."/>
            <person name="Armitage A.D."/>
            <person name="Sobczyk M.K."/>
            <person name="Bates H.J."/>
            <person name="Dunwell J.M."/>
            <person name="Nellist C.F."/>
            <person name="Harrison R.J."/>
        </authorList>
    </citation>
    <scope>NUCLEOTIDE SEQUENCE [LARGE SCALE GENOMIC DNA]</scope>
    <source>
        <strain evidence="2 4">SCRP249</strain>
        <strain evidence="1 6">SCRP324</strain>
        <strain evidence="3 5">SCRP333</strain>
    </source>
</reference>
<evidence type="ECO:0000313" key="4">
    <source>
        <dbReference type="Proteomes" id="UP000429607"/>
    </source>
</evidence>
<evidence type="ECO:0000313" key="5">
    <source>
        <dbReference type="Proteomes" id="UP000434957"/>
    </source>
</evidence>
<dbReference type="Proteomes" id="UP000429607">
    <property type="component" value="Unassembled WGS sequence"/>
</dbReference>
<protein>
    <submittedName>
        <fullName evidence="2">Uncharacterized protein</fullName>
    </submittedName>
</protein>
<keyword evidence="5" id="KW-1185">Reference proteome</keyword>
<evidence type="ECO:0000313" key="2">
    <source>
        <dbReference type="EMBL" id="KAE9037230.1"/>
    </source>
</evidence>
<comment type="caution">
    <text evidence="2">The sequence shown here is derived from an EMBL/GenBank/DDBJ whole genome shotgun (WGS) entry which is preliminary data.</text>
</comment>
<dbReference type="AlphaFoldDB" id="A0A6A3N6D0"/>
<organism evidence="2 4">
    <name type="scientific">Phytophthora rubi</name>
    <dbReference type="NCBI Taxonomy" id="129364"/>
    <lineage>
        <taxon>Eukaryota</taxon>
        <taxon>Sar</taxon>
        <taxon>Stramenopiles</taxon>
        <taxon>Oomycota</taxon>
        <taxon>Peronosporomycetes</taxon>
        <taxon>Peronosporales</taxon>
        <taxon>Peronosporaceae</taxon>
        <taxon>Phytophthora</taxon>
    </lineage>
</organism>
<sequence length="100" mass="9797">MAASPAVCLAAGIRYPAPVYSTSPSATSARVVAASPSGDDCTVHAPTSPAAQADSGRAHSAALVADTQTLLVKPVTVTPVSTGTLCVCGTNWSAVAVFPA</sequence>
<dbReference type="EMBL" id="QXFU01000410">
    <property type="protein sequence ID" value="KAE9034252.1"/>
    <property type="molecule type" value="Genomic_DNA"/>
</dbReference>
<dbReference type="Proteomes" id="UP000435112">
    <property type="component" value="Unassembled WGS sequence"/>
</dbReference>
<gene>
    <name evidence="2" type="ORF">PR001_g8459</name>
    <name evidence="1" type="ORF">PR002_g8222</name>
    <name evidence="3" type="ORF">PR003_g8478</name>
</gene>
<evidence type="ECO:0000313" key="6">
    <source>
        <dbReference type="Proteomes" id="UP000435112"/>
    </source>
</evidence>
<accession>A0A6A3N6D0</accession>
<proteinExistence type="predicted"/>
<dbReference type="EMBL" id="QXFT01000422">
    <property type="protein sequence ID" value="KAE9344398.1"/>
    <property type="molecule type" value="Genomic_DNA"/>
</dbReference>
<evidence type="ECO:0000313" key="1">
    <source>
        <dbReference type="EMBL" id="KAE9034252.1"/>
    </source>
</evidence>
<name>A0A6A3N6D0_9STRA</name>